<evidence type="ECO:0000256" key="4">
    <source>
        <dbReference type="ARBA" id="ARBA00023136"/>
    </source>
</evidence>
<evidence type="ECO:0000256" key="5">
    <source>
        <dbReference type="SAM" id="Phobius"/>
    </source>
</evidence>
<keyword evidence="4 5" id="KW-0472">Membrane</keyword>
<organism evidence="8 9">
    <name type="scientific">Aphanomyces stellatus</name>
    <dbReference type="NCBI Taxonomy" id="120398"/>
    <lineage>
        <taxon>Eukaryota</taxon>
        <taxon>Sar</taxon>
        <taxon>Stramenopiles</taxon>
        <taxon>Oomycota</taxon>
        <taxon>Saprolegniomycetes</taxon>
        <taxon>Saprolegniales</taxon>
        <taxon>Verrucalvaceae</taxon>
        <taxon>Aphanomyces</taxon>
    </lineage>
</organism>
<evidence type="ECO:0000313" key="8">
    <source>
        <dbReference type="EMBL" id="VFT97495.1"/>
    </source>
</evidence>
<dbReference type="Proteomes" id="UP000332933">
    <property type="component" value="Unassembled WGS sequence"/>
</dbReference>
<reference evidence="8 9" key="1">
    <citation type="submission" date="2019-03" db="EMBL/GenBank/DDBJ databases">
        <authorList>
            <person name="Gaulin E."/>
            <person name="Dumas B."/>
        </authorList>
    </citation>
    <scope>NUCLEOTIDE SEQUENCE [LARGE SCALE GENOMIC DNA]</scope>
    <source>
        <strain evidence="8">CBS 568.67</strain>
    </source>
</reference>
<feature type="transmembrane region" description="Helical" evidence="5">
    <location>
        <begin position="28"/>
        <end position="49"/>
    </location>
</feature>
<dbReference type="EMBL" id="CAADRA010006939">
    <property type="protein sequence ID" value="VFT97495.1"/>
    <property type="molecule type" value="Genomic_DNA"/>
</dbReference>
<protein>
    <submittedName>
        <fullName evidence="8">Aste57867_20816 protein</fullName>
    </submittedName>
</protein>
<evidence type="ECO:0000256" key="2">
    <source>
        <dbReference type="ARBA" id="ARBA00022692"/>
    </source>
</evidence>
<keyword evidence="9" id="KW-1185">Reference proteome</keyword>
<dbReference type="AlphaFoldDB" id="A0A485LGL9"/>
<dbReference type="Pfam" id="PF03151">
    <property type="entry name" value="TPT"/>
    <property type="match status" value="1"/>
</dbReference>
<feature type="transmembrane region" description="Helical" evidence="5">
    <location>
        <begin position="297"/>
        <end position="317"/>
    </location>
</feature>
<dbReference type="EMBL" id="VJMH01006913">
    <property type="protein sequence ID" value="KAF0687452.1"/>
    <property type="molecule type" value="Genomic_DNA"/>
</dbReference>
<feature type="transmembrane region" description="Helical" evidence="5">
    <location>
        <begin position="105"/>
        <end position="128"/>
    </location>
</feature>
<dbReference type="OrthoDB" id="417037at2759"/>
<keyword evidence="3 5" id="KW-1133">Transmembrane helix</keyword>
<feature type="transmembrane region" description="Helical" evidence="5">
    <location>
        <begin position="61"/>
        <end position="85"/>
    </location>
</feature>
<comment type="subcellular location">
    <subcellularLocation>
        <location evidence="1">Membrane</location>
        <topology evidence="1">Multi-pass membrane protein</topology>
    </subcellularLocation>
</comment>
<dbReference type="PANTHER" id="PTHR11132">
    <property type="entry name" value="SOLUTE CARRIER FAMILY 35"/>
    <property type="match status" value="1"/>
</dbReference>
<reference evidence="7" key="2">
    <citation type="submission" date="2019-06" db="EMBL/GenBank/DDBJ databases">
        <title>Genomics analysis of Aphanomyces spp. identifies a new class of oomycete effector associated with host adaptation.</title>
        <authorList>
            <person name="Gaulin E."/>
        </authorList>
    </citation>
    <scope>NUCLEOTIDE SEQUENCE</scope>
    <source>
        <strain evidence="7">CBS 578.67</strain>
    </source>
</reference>
<feature type="domain" description="Sugar phosphate transporter" evidence="6">
    <location>
        <begin position="35"/>
        <end position="315"/>
    </location>
</feature>
<dbReference type="InterPro" id="IPR050186">
    <property type="entry name" value="TPT_transporter"/>
</dbReference>
<evidence type="ECO:0000313" key="9">
    <source>
        <dbReference type="Proteomes" id="UP000332933"/>
    </source>
</evidence>
<dbReference type="GO" id="GO:0016020">
    <property type="term" value="C:membrane"/>
    <property type="evidence" value="ECO:0007669"/>
    <property type="project" value="UniProtKB-SubCell"/>
</dbReference>
<proteinExistence type="predicted"/>
<evidence type="ECO:0000256" key="1">
    <source>
        <dbReference type="ARBA" id="ARBA00004141"/>
    </source>
</evidence>
<evidence type="ECO:0000259" key="6">
    <source>
        <dbReference type="Pfam" id="PF03151"/>
    </source>
</evidence>
<evidence type="ECO:0000256" key="3">
    <source>
        <dbReference type="ARBA" id="ARBA00022989"/>
    </source>
</evidence>
<name>A0A485LGL9_9STRA</name>
<accession>A0A485LGL9</accession>
<dbReference type="InterPro" id="IPR004853">
    <property type="entry name" value="Sugar_P_trans_dom"/>
</dbReference>
<gene>
    <name evidence="8" type="primary">Aste57867_20816</name>
    <name evidence="7" type="ORF">As57867_020748</name>
    <name evidence="8" type="ORF">ASTE57867_20816</name>
</gene>
<sequence length="348" mass="38014">MKTAASTTDAAAAEMQSTPSIAFPLRKIALALWPCALYLCCSLSMNIFTKTIITTYGWTSYYSLAAIQHLFTSVVLTAACAGGIFDMQSISWSFWWTSVVPMAALHALNGIVGFVCMSRVNMPMYLVLRRLTTFKVMLMEIFLLHKDIPDAMKASLLLTTVGSVVAGYNDATYDTSGYLLVLAQNCCTALSLVLAKKSNLAPLMLVYCNSVVGLVLTGPLALYMESHAVARFLVRLEDPVSFVVLFGVMSVVCLLYQVAIHLCTVRTSPLATSVTGNVKDLASTLAGYLLFADVRPTLLNVVGVAVSFLGAYAFSFVKYHMLFRPHSAVTQPWFDRRRAPLSLKPKAY</sequence>
<feature type="transmembrane region" description="Helical" evidence="5">
    <location>
        <begin position="202"/>
        <end position="222"/>
    </location>
</feature>
<keyword evidence="2 5" id="KW-0812">Transmembrane</keyword>
<evidence type="ECO:0000313" key="7">
    <source>
        <dbReference type="EMBL" id="KAF0687452.1"/>
    </source>
</evidence>
<feature type="transmembrane region" description="Helical" evidence="5">
    <location>
        <begin position="242"/>
        <end position="263"/>
    </location>
</feature>